<evidence type="ECO:0000313" key="3">
    <source>
        <dbReference type="Proteomes" id="UP000646827"/>
    </source>
</evidence>
<dbReference type="AlphaFoldDB" id="A0A8H7R614"/>
<dbReference type="EMBL" id="JAEPRB010001365">
    <property type="protein sequence ID" value="KAG2205054.1"/>
    <property type="molecule type" value="Genomic_DNA"/>
</dbReference>
<reference evidence="2 3" key="1">
    <citation type="submission" date="2020-12" db="EMBL/GenBank/DDBJ databases">
        <title>Metabolic potential, ecology and presence of endohyphal bacteria is reflected in genomic diversity of Mucoromycotina.</title>
        <authorList>
            <person name="Muszewska A."/>
            <person name="Okrasinska A."/>
            <person name="Steczkiewicz K."/>
            <person name="Drgas O."/>
            <person name="Orlowska M."/>
            <person name="Perlinska-Lenart U."/>
            <person name="Aleksandrzak-Piekarczyk T."/>
            <person name="Szatraj K."/>
            <person name="Zielenkiewicz U."/>
            <person name="Pilsyk S."/>
            <person name="Malc E."/>
            <person name="Mieczkowski P."/>
            <person name="Kruszewska J.S."/>
            <person name="Biernat P."/>
            <person name="Pawlowska J."/>
        </authorList>
    </citation>
    <scope>NUCLEOTIDE SEQUENCE [LARGE SCALE GENOMIC DNA]</scope>
    <source>
        <strain evidence="2 3">CBS 142.35</strain>
    </source>
</reference>
<feature type="region of interest" description="Disordered" evidence="1">
    <location>
        <begin position="304"/>
        <end position="324"/>
    </location>
</feature>
<protein>
    <submittedName>
        <fullName evidence="2">Uncharacterized protein</fullName>
    </submittedName>
</protein>
<gene>
    <name evidence="2" type="ORF">INT45_010783</name>
</gene>
<comment type="caution">
    <text evidence="2">The sequence shown here is derived from an EMBL/GenBank/DDBJ whole genome shotgun (WGS) entry which is preliminary data.</text>
</comment>
<evidence type="ECO:0000313" key="2">
    <source>
        <dbReference type="EMBL" id="KAG2205054.1"/>
    </source>
</evidence>
<feature type="non-terminal residue" evidence="2">
    <location>
        <position position="1"/>
    </location>
</feature>
<evidence type="ECO:0000256" key="1">
    <source>
        <dbReference type="SAM" id="MobiDB-lite"/>
    </source>
</evidence>
<accession>A0A8H7R614</accession>
<keyword evidence="3" id="KW-1185">Reference proteome</keyword>
<organism evidence="2 3">
    <name type="scientific">Circinella minor</name>
    <dbReference type="NCBI Taxonomy" id="1195481"/>
    <lineage>
        <taxon>Eukaryota</taxon>
        <taxon>Fungi</taxon>
        <taxon>Fungi incertae sedis</taxon>
        <taxon>Mucoromycota</taxon>
        <taxon>Mucoromycotina</taxon>
        <taxon>Mucoromycetes</taxon>
        <taxon>Mucorales</taxon>
        <taxon>Lichtheimiaceae</taxon>
        <taxon>Circinella</taxon>
    </lineage>
</organism>
<dbReference type="Proteomes" id="UP000646827">
    <property type="component" value="Unassembled WGS sequence"/>
</dbReference>
<proteinExistence type="predicted"/>
<feature type="compositionally biased region" description="Basic and acidic residues" evidence="1">
    <location>
        <begin position="304"/>
        <end position="318"/>
    </location>
</feature>
<feature type="region of interest" description="Disordered" evidence="1">
    <location>
        <begin position="346"/>
        <end position="388"/>
    </location>
</feature>
<sequence length="440" mass="48165">IQSGFLRNGFGLQFSNPWIIRISENPIRIGLLRTLHETTAVPSIVVLYPEVSYGLVRPINACQRCFVLGRLCFNFSAREAGGNRSTGHRCNQCRLGHIAGCSTNDYATKRGLPRAHQWVITHSSVNTEMFYPSVWYYRCIMQACRTGEQMGRVCTVAGAKLQDNDDNFVDPPVLPRYHNGIIVNFGSYQNLVGALPTPLPLESTPVRLTGSLTSVEVLTLAGTPVVVAPLENEVDELDDDDDSIVAPTNVHRSAHLGRRHVPFMGENVDDDDLINPDLDLVEFDDMNSEELAALVSPDELFDREGTDFHSDGTPDPEVRGSFPAGPDHPMPGLKDMATSICSGSHPSFGMPSGSFHGTTTSEKRRRVEQLVQNPPTSPQQSPVLSPPPILPNIPQTSVPTPAEVPLVGGTTAPIFFVLPPSYEVVFTTRGFRVERLGEDV</sequence>
<name>A0A8H7R614_9FUNG</name>